<accession>A0A7H8R0M0</accession>
<evidence type="ECO:0000256" key="2">
    <source>
        <dbReference type="ARBA" id="ARBA00022723"/>
    </source>
</evidence>
<evidence type="ECO:0000313" key="7">
    <source>
        <dbReference type="Proteomes" id="UP000509510"/>
    </source>
</evidence>
<keyword evidence="3" id="KW-0862">Zinc</keyword>
<dbReference type="GO" id="GO:0008270">
    <property type="term" value="F:zinc ion binding"/>
    <property type="evidence" value="ECO:0007669"/>
    <property type="project" value="InterPro"/>
</dbReference>
<organism evidence="6 7">
    <name type="scientific">Talaromyces rugulosus</name>
    <name type="common">Penicillium rugulosum</name>
    <dbReference type="NCBI Taxonomy" id="121627"/>
    <lineage>
        <taxon>Eukaryota</taxon>
        <taxon>Fungi</taxon>
        <taxon>Dikarya</taxon>
        <taxon>Ascomycota</taxon>
        <taxon>Pezizomycotina</taxon>
        <taxon>Eurotiomycetes</taxon>
        <taxon>Eurotiomycetidae</taxon>
        <taxon>Eurotiales</taxon>
        <taxon>Trichocomaceae</taxon>
        <taxon>Talaromyces</taxon>
        <taxon>Talaromyces sect. Islandici</taxon>
    </lineage>
</organism>
<dbReference type="GeneID" id="55994557"/>
<dbReference type="SUPFAM" id="SSF51735">
    <property type="entry name" value="NAD(P)-binding Rossmann-fold domains"/>
    <property type="match status" value="1"/>
</dbReference>
<sequence length="468" mass="51548">MATSQAANLVEKRMSHEQKPITEDVPHYSSHGESSQTMKALTWQGKNNVKVVDTARPKIIDDTDVIIKVTGSTICGSDLHLYHGVIPEMKKGDILGHEFCGIVESVGPSAKRYKPGDRVVASFQIACGNCFYCKRKLSSVCEQTNSSELEKKLYGRRTAGIFGYSHLTGGFAGGQAEWVRVPYGDVNLLALPDDVPDEKGLFLSDVLATSWHAVVDTGVVQDDIVAIWGAGPIGQMVAEFSFLHGASRVILIDGGPAAWRLDFVKKHAPKLETIDFSNLSKGESVSSQLKKMCSNRGPDVAIECAAGEYAQSWQHYFETLLGMETDTSELLNEMITSVRAFGRCGITGVYAGYVRAYLFFLSLVEIEVILTIGAYQVNHLNIGSLMQTGIRLIGNGQAPVHKYWDHLLELIQQKKIEPLDMVTHRFDIGDMEKVYTLFNKREFGVQKVFVQTRHSAPATKGAPTITKL</sequence>
<dbReference type="AlphaFoldDB" id="A0A7H8R0M0"/>
<dbReference type="OrthoDB" id="256333at2759"/>
<evidence type="ECO:0000256" key="3">
    <source>
        <dbReference type="ARBA" id="ARBA00022833"/>
    </source>
</evidence>
<dbReference type="InterPro" id="IPR002328">
    <property type="entry name" value="ADH_Zn_CS"/>
</dbReference>
<dbReference type="KEGG" id="trg:TRUGW13939_07064"/>
<dbReference type="CDD" id="cd08283">
    <property type="entry name" value="FDH_like_1"/>
    <property type="match status" value="1"/>
</dbReference>
<reference evidence="7" key="1">
    <citation type="submission" date="2020-06" db="EMBL/GenBank/DDBJ databases">
        <title>A chromosome-scale genome assembly of Talaromyces rugulosus W13939.</title>
        <authorList>
            <person name="Wang B."/>
            <person name="Guo L."/>
            <person name="Ye K."/>
            <person name="Wang L."/>
        </authorList>
    </citation>
    <scope>NUCLEOTIDE SEQUENCE [LARGE SCALE GENOMIC DNA]</scope>
    <source>
        <strain evidence="7">W13939</strain>
    </source>
</reference>
<dbReference type="SUPFAM" id="SSF50129">
    <property type="entry name" value="GroES-like"/>
    <property type="match status" value="1"/>
</dbReference>
<dbReference type="PROSITE" id="PS00059">
    <property type="entry name" value="ADH_ZINC"/>
    <property type="match status" value="1"/>
</dbReference>
<gene>
    <name evidence="6" type="ORF">TRUGW13939_07064</name>
</gene>
<comment type="cofactor">
    <cofactor evidence="1">
        <name>Zn(2+)</name>
        <dbReference type="ChEBI" id="CHEBI:29105"/>
    </cofactor>
</comment>
<feature type="domain" description="Alcohol dehydrogenase-like N-terminal" evidence="5">
    <location>
        <begin position="62"/>
        <end position="185"/>
    </location>
</feature>
<dbReference type="InterPro" id="IPR013154">
    <property type="entry name" value="ADH-like_N"/>
</dbReference>
<dbReference type="RefSeq" id="XP_035346099.1">
    <property type="nucleotide sequence ID" value="XM_035490206.1"/>
</dbReference>
<keyword evidence="7" id="KW-1185">Reference proteome</keyword>
<dbReference type="GO" id="GO:0016491">
    <property type="term" value="F:oxidoreductase activity"/>
    <property type="evidence" value="ECO:0007669"/>
    <property type="project" value="UniProtKB-KW"/>
</dbReference>
<dbReference type="Gene3D" id="3.90.180.10">
    <property type="entry name" value="Medium-chain alcohol dehydrogenases, catalytic domain"/>
    <property type="match status" value="1"/>
</dbReference>
<name>A0A7H8R0M0_TALRU</name>
<dbReference type="EMBL" id="CP055901">
    <property type="protein sequence ID" value="QKX59922.1"/>
    <property type="molecule type" value="Genomic_DNA"/>
</dbReference>
<dbReference type="PANTHER" id="PTHR42813:SF1">
    <property type="entry name" value="DEHYDROGENASE, PUTATIVE (AFU_ORTHOLOGUE AFUA_5G03930)-RELATED"/>
    <property type="match status" value="1"/>
</dbReference>
<dbReference type="Gene3D" id="3.40.50.720">
    <property type="entry name" value="NAD(P)-binding Rossmann-like Domain"/>
    <property type="match status" value="1"/>
</dbReference>
<dbReference type="Pfam" id="PF08240">
    <property type="entry name" value="ADH_N"/>
    <property type="match status" value="1"/>
</dbReference>
<keyword evidence="2" id="KW-0479">Metal-binding</keyword>
<dbReference type="InterPro" id="IPR036291">
    <property type="entry name" value="NAD(P)-bd_dom_sf"/>
</dbReference>
<keyword evidence="4" id="KW-0560">Oxidoreductase</keyword>
<evidence type="ECO:0000256" key="1">
    <source>
        <dbReference type="ARBA" id="ARBA00001947"/>
    </source>
</evidence>
<protein>
    <recommendedName>
        <fullName evidence="5">Alcohol dehydrogenase-like N-terminal domain-containing protein</fullName>
    </recommendedName>
</protein>
<proteinExistence type="predicted"/>
<evidence type="ECO:0000313" key="6">
    <source>
        <dbReference type="EMBL" id="QKX59922.1"/>
    </source>
</evidence>
<dbReference type="PANTHER" id="PTHR42813">
    <property type="entry name" value="ZINC-TYPE ALCOHOL DEHYDROGENASE-LIKE"/>
    <property type="match status" value="1"/>
</dbReference>
<evidence type="ECO:0000259" key="5">
    <source>
        <dbReference type="Pfam" id="PF08240"/>
    </source>
</evidence>
<evidence type="ECO:0000256" key="4">
    <source>
        <dbReference type="ARBA" id="ARBA00023002"/>
    </source>
</evidence>
<dbReference type="Proteomes" id="UP000509510">
    <property type="component" value="Chromosome IV"/>
</dbReference>
<dbReference type="InterPro" id="IPR011032">
    <property type="entry name" value="GroES-like_sf"/>
</dbReference>